<gene>
    <name evidence="1" type="ORF">bsdtw1_01709</name>
</gene>
<dbReference type="Pfam" id="PF03698">
    <property type="entry name" value="UPF0180"/>
    <property type="match status" value="1"/>
</dbReference>
<dbReference type="RefSeq" id="WP_183277116.1">
    <property type="nucleotide sequence ID" value="NZ_BLZR01000001.1"/>
</dbReference>
<dbReference type="AlphaFoldDB" id="A0A6V8SGA9"/>
<sequence>MKKIGVEQGLSMVADYLSGQGFSVEILGGDLRSNASKCESFDAIVTSDLNTDMMGFSETSTNVPVINASGLTPEEIKKAIEQRTTK</sequence>
<dbReference type="Proteomes" id="UP000580568">
    <property type="component" value="Unassembled WGS sequence"/>
</dbReference>
<protein>
    <recommendedName>
        <fullName evidence="3">YkuS family protein</fullName>
    </recommendedName>
</protein>
<dbReference type="InterPro" id="IPR005370">
    <property type="entry name" value="UPF0180"/>
</dbReference>
<name>A0A6V8SGA9_9CLOT</name>
<evidence type="ECO:0008006" key="3">
    <source>
        <dbReference type="Google" id="ProtNLM"/>
    </source>
</evidence>
<organism evidence="1 2">
    <name type="scientific">Clostridium fungisolvens</name>
    <dbReference type="NCBI Taxonomy" id="1604897"/>
    <lineage>
        <taxon>Bacteria</taxon>
        <taxon>Bacillati</taxon>
        <taxon>Bacillota</taxon>
        <taxon>Clostridia</taxon>
        <taxon>Eubacteriales</taxon>
        <taxon>Clostridiaceae</taxon>
        <taxon>Clostridium</taxon>
    </lineage>
</organism>
<accession>A0A6V8SGA9</accession>
<reference evidence="1 2" key="1">
    <citation type="submission" date="2020-07" db="EMBL/GenBank/DDBJ databases">
        <title>A new beta-1,3-glucan-decomposing anaerobic bacterium isolated from anoxic soil subjected to biological soil disinfestation.</title>
        <authorList>
            <person name="Ueki A."/>
            <person name="Tonouchi A."/>
        </authorList>
    </citation>
    <scope>NUCLEOTIDE SEQUENCE [LARGE SCALE GENOMIC DNA]</scope>
    <source>
        <strain evidence="1 2">TW1</strain>
    </source>
</reference>
<dbReference type="EMBL" id="BLZR01000001">
    <property type="protein sequence ID" value="GFP75622.1"/>
    <property type="molecule type" value="Genomic_DNA"/>
</dbReference>
<evidence type="ECO:0000313" key="2">
    <source>
        <dbReference type="Proteomes" id="UP000580568"/>
    </source>
</evidence>
<evidence type="ECO:0000313" key="1">
    <source>
        <dbReference type="EMBL" id="GFP75622.1"/>
    </source>
</evidence>
<proteinExistence type="predicted"/>
<comment type="caution">
    <text evidence="1">The sequence shown here is derived from an EMBL/GenBank/DDBJ whole genome shotgun (WGS) entry which is preliminary data.</text>
</comment>
<keyword evidence="2" id="KW-1185">Reference proteome</keyword>